<comment type="caution">
    <text evidence="2">The sequence shown here is derived from an EMBL/GenBank/DDBJ whole genome shotgun (WGS) entry which is preliminary data.</text>
</comment>
<dbReference type="Proteomes" id="UP000694660">
    <property type="component" value="Unassembled WGS sequence"/>
</dbReference>
<dbReference type="EMBL" id="JAEKFT010000009">
    <property type="protein sequence ID" value="MBT0961496.1"/>
    <property type="molecule type" value="Genomic_DNA"/>
</dbReference>
<dbReference type="RefSeq" id="WP_214361251.1">
    <property type="nucleotide sequence ID" value="NZ_JAEKFT010000009.1"/>
</dbReference>
<dbReference type="PANTHER" id="PTHR34351">
    <property type="entry name" value="SLR1927 PROTEIN-RELATED"/>
    <property type="match status" value="1"/>
</dbReference>
<gene>
    <name evidence="2" type="ORF">I8J34_09960</name>
</gene>
<reference evidence="3" key="1">
    <citation type="journal article" date="2022" name="ISME J.">
        <title>Genetic and phylogenetic analysis of dissimilatory iodate-reducing bacteria identifies potential niches across the world's oceans.</title>
        <authorList>
            <person name="Reyes-Umana V."/>
            <person name="Henning Z."/>
            <person name="Lee K."/>
            <person name="Barnum T.P."/>
            <person name="Coates J.D."/>
        </authorList>
    </citation>
    <scope>NUCLEOTIDE SEQUENCE [LARGE SCALE GENOMIC DNA]</scope>
    <source>
        <strain evidence="3">IR12</strain>
    </source>
</reference>
<protein>
    <submittedName>
        <fullName evidence="2">DUF58 domain-containing protein</fullName>
    </submittedName>
</protein>
<evidence type="ECO:0000313" key="2">
    <source>
        <dbReference type="EMBL" id="MBT0961496.1"/>
    </source>
</evidence>
<keyword evidence="1" id="KW-1133">Transmembrane helix</keyword>
<keyword evidence="1" id="KW-0472">Membrane</keyword>
<sequence>MNDRTAPNTWRSRLLQAVDRRLLRVRTAEPLPLRLPQRRVFVLPTRAGWVFGLTLMAMLTASINYTLSLGFALTFLLAGVGIASIFHAFRTLIHLDIDAGPTPPVHCGEPGCFGLALRHQRNRPRQAIRIRNADNAVTVDLPPGGHLTVGLSVPTTARGWQAIGRVTLETVYPLGLIRAWSVTTPDIQLLVYPALEEHPPPPPAGDGTTRSAPMASGVDEFAGLRAHRPTDSPRQIAWKAVARSGTLVSKHFQGGSAGPLFFDWQQLPPALNDEARLQRLARWVVDAARSNNSWTLSLPGTRLGPDRGAQHLHRCLRALALYGQDEHVPPGR</sequence>
<dbReference type="AlphaFoldDB" id="A0A944HCU7"/>
<keyword evidence="3" id="KW-1185">Reference proteome</keyword>
<name>A0A944HCU7_DENI1</name>
<evidence type="ECO:0000256" key="1">
    <source>
        <dbReference type="SAM" id="Phobius"/>
    </source>
</evidence>
<accession>A0A944HCU7</accession>
<keyword evidence="1" id="KW-0812">Transmembrane</keyword>
<organism evidence="2 3">
    <name type="scientific">Denitromonas iodatirespirans</name>
    <dbReference type="NCBI Taxonomy" id="2795389"/>
    <lineage>
        <taxon>Bacteria</taxon>
        <taxon>Pseudomonadati</taxon>
        <taxon>Pseudomonadota</taxon>
        <taxon>Betaproteobacteria</taxon>
        <taxon>Rhodocyclales</taxon>
        <taxon>Zoogloeaceae</taxon>
        <taxon>Denitromonas</taxon>
    </lineage>
</organism>
<proteinExistence type="predicted"/>
<feature type="transmembrane region" description="Helical" evidence="1">
    <location>
        <begin position="69"/>
        <end position="89"/>
    </location>
</feature>
<evidence type="ECO:0000313" key="3">
    <source>
        <dbReference type="Proteomes" id="UP000694660"/>
    </source>
</evidence>
<dbReference type="PANTHER" id="PTHR34351:SF1">
    <property type="entry name" value="SLR1927 PROTEIN"/>
    <property type="match status" value="1"/>
</dbReference>